<name>A0A2K8N9T1_9BACL</name>
<gene>
    <name evidence="9" type="ORF">CVV65_14985</name>
</gene>
<dbReference type="PANTHER" id="PTHR42920:SF15">
    <property type="entry name" value="MEMBRANE PROTEIN"/>
    <property type="match status" value="1"/>
</dbReference>
<feature type="transmembrane region" description="Helical" evidence="7">
    <location>
        <begin position="272"/>
        <end position="291"/>
    </location>
</feature>
<evidence type="ECO:0000256" key="2">
    <source>
        <dbReference type="ARBA" id="ARBA00007362"/>
    </source>
</evidence>
<dbReference type="InterPro" id="IPR037185">
    <property type="entry name" value="EmrE-like"/>
</dbReference>
<evidence type="ECO:0000259" key="8">
    <source>
        <dbReference type="Pfam" id="PF00892"/>
    </source>
</evidence>
<dbReference type="Proteomes" id="UP000231932">
    <property type="component" value="Chromosome"/>
</dbReference>
<accession>A0A2K8N9T1</accession>
<feature type="transmembrane region" description="Helical" evidence="7">
    <location>
        <begin position="164"/>
        <end position="187"/>
    </location>
</feature>
<dbReference type="AlphaFoldDB" id="A0A2K8N9T1"/>
<keyword evidence="6 7" id="KW-0472">Membrane</keyword>
<dbReference type="OrthoDB" id="34284at2"/>
<feature type="transmembrane region" description="Helical" evidence="7">
    <location>
        <begin position="89"/>
        <end position="107"/>
    </location>
</feature>
<reference evidence="10" key="1">
    <citation type="submission" date="2017-11" db="EMBL/GenBank/DDBJ databases">
        <title>Complete Genome Sequence of Kyrpidia sp. Strain EA-1, a thermophilic, hydrogen-oxidizing Bacterium, isolated from the Azores.</title>
        <authorList>
            <person name="Reiner J.E."/>
            <person name="Lapp C.J."/>
            <person name="Bunk B."/>
            <person name="Gescher J."/>
        </authorList>
    </citation>
    <scope>NUCLEOTIDE SEQUENCE [LARGE SCALE GENOMIC DNA]</scope>
    <source>
        <strain evidence="10">EA-1</strain>
    </source>
</reference>
<evidence type="ECO:0000256" key="6">
    <source>
        <dbReference type="ARBA" id="ARBA00023136"/>
    </source>
</evidence>
<dbReference type="GO" id="GO:0005886">
    <property type="term" value="C:plasma membrane"/>
    <property type="evidence" value="ECO:0007669"/>
    <property type="project" value="UniProtKB-SubCell"/>
</dbReference>
<sequence>MKGYVYLSVAAAIWGGMYVISKVALDVIPAFVLLWLRYAVALVVLALVLKVRHQPWPRDGRTWLWYGAVGAVGYAASIGAQFLGTAWTSAHLGALVTTSSPVFAALMARWSGEQVGGRVWTAVIIALAGVGLVVGGDVILGSATRADGGSAGATGAVASSESPVLFWAGVGCLVVAAATWAGMSVLVQRAESRLPASESDPLVLTAGALVTGWVMVTPIAFMQGMAVGWPSLWRILTTPAALGSVLYLGLISTALAFFLWNAGVQAASAARANLFLALQPVVGGLLGHWILAEPLRQTFWIGGAAVLLGLRVAAGTQRRADRELNQR</sequence>
<dbReference type="KEGG" id="kyr:CVV65_14985"/>
<feature type="transmembrane region" description="Helical" evidence="7">
    <location>
        <begin position="241"/>
        <end position="260"/>
    </location>
</feature>
<comment type="subcellular location">
    <subcellularLocation>
        <location evidence="1">Cell membrane</location>
        <topology evidence="1">Multi-pass membrane protein</topology>
    </subcellularLocation>
</comment>
<proteinExistence type="inferred from homology"/>
<protein>
    <submittedName>
        <fullName evidence="9">EamA family transporter</fullName>
    </submittedName>
</protein>
<comment type="similarity">
    <text evidence="2">Belongs to the EamA transporter family.</text>
</comment>
<dbReference type="Pfam" id="PF00892">
    <property type="entry name" value="EamA"/>
    <property type="match status" value="2"/>
</dbReference>
<dbReference type="RefSeq" id="WP_100668824.1">
    <property type="nucleotide sequence ID" value="NZ_CP024955.1"/>
</dbReference>
<dbReference type="EMBL" id="CP024955">
    <property type="protein sequence ID" value="ATY86074.1"/>
    <property type="molecule type" value="Genomic_DNA"/>
</dbReference>
<keyword evidence="4 7" id="KW-0812">Transmembrane</keyword>
<organism evidence="9 10">
    <name type="scientific">Kyrpidia spormannii</name>
    <dbReference type="NCBI Taxonomy" id="2055160"/>
    <lineage>
        <taxon>Bacteria</taxon>
        <taxon>Bacillati</taxon>
        <taxon>Bacillota</taxon>
        <taxon>Bacilli</taxon>
        <taxon>Bacillales</taxon>
        <taxon>Alicyclobacillaceae</taxon>
        <taxon>Kyrpidia</taxon>
    </lineage>
</organism>
<keyword evidence="3" id="KW-1003">Cell membrane</keyword>
<feature type="transmembrane region" description="Helical" evidence="7">
    <location>
        <begin position="199"/>
        <end position="221"/>
    </location>
</feature>
<feature type="transmembrane region" description="Helical" evidence="7">
    <location>
        <begin position="119"/>
        <end position="144"/>
    </location>
</feature>
<dbReference type="InterPro" id="IPR000620">
    <property type="entry name" value="EamA_dom"/>
</dbReference>
<evidence type="ECO:0000313" key="10">
    <source>
        <dbReference type="Proteomes" id="UP000231932"/>
    </source>
</evidence>
<evidence type="ECO:0000313" key="9">
    <source>
        <dbReference type="EMBL" id="ATY86074.1"/>
    </source>
</evidence>
<keyword evidence="5 7" id="KW-1133">Transmembrane helix</keyword>
<feature type="transmembrane region" description="Helical" evidence="7">
    <location>
        <begin position="297"/>
        <end position="314"/>
    </location>
</feature>
<keyword evidence="10" id="KW-1185">Reference proteome</keyword>
<evidence type="ECO:0000256" key="4">
    <source>
        <dbReference type="ARBA" id="ARBA00022692"/>
    </source>
</evidence>
<dbReference type="SUPFAM" id="SSF103481">
    <property type="entry name" value="Multidrug resistance efflux transporter EmrE"/>
    <property type="match status" value="2"/>
</dbReference>
<feature type="transmembrane region" description="Helical" evidence="7">
    <location>
        <begin position="27"/>
        <end position="51"/>
    </location>
</feature>
<evidence type="ECO:0000256" key="1">
    <source>
        <dbReference type="ARBA" id="ARBA00004651"/>
    </source>
</evidence>
<evidence type="ECO:0000256" key="5">
    <source>
        <dbReference type="ARBA" id="ARBA00022989"/>
    </source>
</evidence>
<feature type="domain" description="EamA" evidence="8">
    <location>
        <begin position="168"/>
        <end position="311"/>
    </location>
</feature>
<dbReference type="PANTHER" id="PTHR42920">
    <property type="entry name" value="OS03G0707200 PROTEIN-RELATED"/>
    <property type="match status" value="1"/>
</dbReference>
<dbReference type="InterPro" id="IPR051258">
    <property type="entry name" value="Diverse_Substrate_Transporter"/>
</dbReference>
<feature type="transmembrane region" description="Helical" evidence="7">
    <location>
        <begin position="63"/>
        <end position="83"/>
    </location>
</feature>
<evidence type="ECO:0000256" key="3">
    <source>
        <dbReference type="ARBA" id="ARBA00022475"/>
    </source>
</evidence>
<evidence type="ECO:0000256" key="7">
    <source>
        <dbReference type="SAM" id="Phobius"/>
    </source>
</evidence>
<feature type="domain" description="EamA" evidence="8">
    <location>
        <begin position="1"/>
        <end position="134"/>
    </location>
</feature>